<keyword evidence="2" id="KW-1185">Reference proteome</keyword>
<dbReference type="EMBL" id="JADNYJ010000085">
    <property type="protein sequence ID" value="KAF8888390.1"/>
    <property type="molecule type" value="Genomic_DNA"/>
</dbReference>
<organism evidence="1 2">
    <name type="scientific">Gymnopilus junonius</name>
    <name type="common">Spectacular rustgill mushroom</name>
    <name type="synonym">Gymnopilus spectabilis subsp. junonius</name>
    <dbReference type="NCBI Taxonomy" id="109634"/>
    <lineage>
        <taxon>Eukaryota</taxon>
        <taxon>Fungi</taxon>
        <taxon>Dikarya</taxon>
        <taxon>Basidiomycota</taxon>
        <taxon>Agaricomycotina</taxon>
        <taxon>Agaricomycetes</taxon>
        <taxon>Agaricomycetidae</taxon>
        <taxon>Agaricales</taxon>
        <taxon>Agaricineae</taxon>
        <taxon>Hymenogastraceae</taxon>
        <taxon>Gymnopilus</taxon>
    </lineage>
</organism>
<evidence type="ECO:0000313" key="2">
    <source>
        <dbReference type="Proteomes" id="UP000724874"/>
    </source>
</evidence>
<protein>
    <submittedName>
        <fullName evidence="1">Uncharacterized protein</fullName>
    </submittedName>
</protein>
<sequence>DFRHPGLVALILLPPLNPTAFLHHAQSYQEQLICSLQTAKRLRRVRMPLDLSVGIKEIITILKDIDSLRTLELTSPSSFDICNLPPTQGIQLENAMLTTLEPFPQLEELAFEKDILSDLILEMAERMFGKKEASADGQSVIFREPHRDFVHNTPSFLL</sequence>
<proteinExistence type="predicted"/>
<accession>A0A9P5NJ93</accession>
<comment type="caution">
    <text evidence="1">The sequence shown here is derived from an EMBL/GenBank/DDBJ whole genome shotgun (WGS) entry which is preliminary data.</text>
</comment>
<dbReference type="Proteomes" id="UP000724874">
    <property type="component" value="Unassembled WGS sequence"/>
</dbReference>
<reference evidence="1" key="1">
    <citation type="submission" date="2020-11" db="EMBL/GenBank/DDBJ databases">
        <authorList>
            <consortium name="DOE Joint Genome Institute"/>
            <person name="Ahrendt S."/>
            <person name="Riley R."/>
            <person name="Andreopoulos W."/>
            <person name="LaButti K."/>
            <person name="Pangilinan J."/>
            <person name="Ruiz-duenas F.J."/>
            <person name="Barrasa J.M."/>
            <person name="Sanchez-Garcia M."/>
            <person name="Camarero S."/>
            <person name="Miyauchi S."/>
            <person name="Serrano A."/>
            <person name="Linde D."/>
            <person name="Babiker R."/>
            <person name="Drula E."/>
            <person name="Ayuso-Fernandez I."/>
            <person name="Pacheco R."/>
            <person name="Padilla G."/>
            <person name="Ferreira P."/>
            <person name="Barriuso J."/>
            <person name="Kellner H."/>
            <person name="Castanera R."/>
            <person name="Alfaro M."/>
            <person name="Ramirez L."/>
            <person name="Pisabarro A.G."/>
            <person name="Kuo A."/>
            <person name="Tritt A."/>
            <person name="Lipzen A."/>
            <person name="He G."/>
            <person name="Yan M."/>
            <person name="Ng V."/>
            <person name="Cullen D."/>
            <person name="Martin F."/>
            <person name="Rosso M.-N."/>
            <person name="Henrissat B."/>
            <person name="Hibbett D."/>
            <person name="Martinez A.T."/>
            <person name="Grigoriev I.V."/>
        </authorList>
    </citation>
    <scope>NUCLEOTIDE SEQUENCE</scope>
    <source>
        <strain evidence="1">AH 44721</strain>
    </source>
</reference>
<name>A0A9P5NJ93_GYMJU</name>
<dbReference type="OrthoDB" id="10513519at2759"/>
<gene>
    <name evidence="1" type="ORF">CPB84DRAFT_1786250</name>
</gene>
<evidence type="ECO:0000313" key="1">
    <source>
        <dbReference type="EMBL" id="KAF8888390.1"/>
    </source>
</evidence>
<dbReference type="AlphaFoldDB" id="A0A9P5NJ93"/>
<feature type="non-terminal residue" evidence="1">
    <location>
        <position position="1"/>
    </location>
</feature>